<name>A0ABS4EUC8_9HYPH</name>
<sequence length="94" mass="10145">MTTLHSSSRLLVVACLATKRGDTKYIPAIDRHKWAALANFTVCGSPCGKGETALLSARLGFRSADPPIEMYDARMTVEIAAAMKAGGLRTLWPH</sequence>
<reference evidence="1 2" key="1">
    <citation type="submission" date="2021-03" db="EMBL/GenBank/DDBJ databases">
        <title>Genomic Encyclopedia of Type Strains, Phase IV (KMG-IV): sequencing the most valuable type-strain genomes for metagenomic binning, comparative biology and taxonomic classification.</title>
        <authorList>
            <person name="Goeker M."/>
        </authorList>
    </citation>
    <scope>NUCLEOTIDE SEQUENCE [LARGE SCALE GENOMIC DNA]</scope>
    <source>
        <strain evidence="1 2">DSM 26427</strain>
    </source>
</reference>
<dbReference type="RefSeq" id="WP_234937554.1">
    <property type="nucleotide sequence ID" value="NZ_JAGGJV010000011.1"/>
</dbReference>
<evidence type="ECO:0000313" key="2">
    <source>
        <dbReference type="Proteomes" id="UP000823786"/>
    </source>
</evidence>
<protein>
    <recommendedName>
        <fullName evidence="3">DUF523 domain-containing protein</fullName>
    </recommendedName>
</protein>
<accession>A0ABS4EUC8</accession>
<organism evidence="1 2">
    <name type="scientific">Rhizobium herbae</name>
    <dbReference type="NCBI Taxonomy" id="508661"/>
    <lineage>
        <taxon>Bacteria</taxon>
        <taxon>Pseudomonadati</taxon>
        <taxon>Pseudomonadota</taxon>
        <taxon>Alphaproteobacteria</taxon>
        <taxon>Hyphomicrobiales</taxon>
        <taxon>Rhizobiaceae</taxon>
        <taxon>Rhizobium/Agrobacterium group</taxon>
        <taxon>Rhizobium</taxon>
    </lineage>
</organism>
<comment type="caution">
    <text evidence="1">The sequence shown here is derived from an EMBL/GenBank/DDBJ whole genome shotgun (WGS) entry which is preliminary data.</text>
</comment>
<keyword evidence="2" id="KW-1185">Reference proteome</keyword>
<evidence type="ECO:0000313" key="1">
    <source>
        <dbReference type="EMBL" id="MBP1861530.1"/>
    </source>
</evidence>
<gene>
    <name evidence="1" type="ORF">J2Z75_005059</name>
</gene>
<proteinExistence type="predicted"/>
<dbReference type="Proteomes" id="UP000823786">
    <property type="component" value="Unassembled WGS sequence"/>
</dbReference>
<evidence type="ECO:0008006" key="3">
    <source>
        <dbReference type="Google" id="ProtNLM"/>
    </source>
</evidence>
<dbReference type="EMBL" id="JAGGJV010000011">
    <property type="protein sequence ID" value="MBP1861530.1"/>
    <property type="molecule type" value="Genomic_DNA"/>
</dbReference>